<name>A0ACC3TM14_9ASCO</name>
<gene>
    <name evidence="1" type="ORF">V1517DRAFT_324414</name>
</gene>
<organism evidence="1 2">
    <name type="scientific">Lipomyces orientalis</name>
    <dbReference type="NCBI Taxonomy" id="1233043"/>
    <lineage>
        <taxon>Eukaryota</taxon>
        <taxon>Fungi</taxon>
        <taxon>Dikarya</taxon>
        <taxon>Ascomycota</taxon>
        <taxon>Saccharomycotina</taxon>
        <taxon>Lipomycetes</taxon>
        <taxon>Lipomycetales</taxon>
        <taxon>Lipomycetaceae</taxon>
        <taxon>Lipomyces</taxon>
    </lineage>
</organism>
<protein>
    <submittedName>
        <fullName evidence="1">AAA domain-containing protein</fullName>
    </submittedName>
</protein>
<accession>A0ACC3TM14</accession>
<evidence type="ECO:0000313" key="1">
    <source>
        <dbReference type="EMBL" id="KAK9322124.1"/>
    </source>
</evidence>
<dbReference type="EMBL" id="MU970083">
    <property type="protein sequence ID" value="KAK9322124.1"/>
    <property type="molecule type" value="Genomic_DNA"/>
</dbReference>
<comment type="caution">
    <text evidence="1">The sequence shown here is derived from an EMBL/GenBank/DDBJ whole genome shotgun (WGS) entry which is preliminary data.</text>
</comment>
<dbReference type="Proteomes" id="UP001489719">
    <property type="component" value="Unassembled WGS sequence"/>
</dbReference>
<proteinExistence type="predicted"/>
<keyword evidence="2" id="KW-1185">Reference proteome</keyword>
<sequence length="185" mass="21398">MRILPNIIVTGTPGTGKSTHGERLAELMPKMTYVSINEYIKDHSLQDGFDEELQSTIADEDKLVDLITPELEIGGRILDWHVCDIFPESLIDLVVVLRTNTTLLFDRLKSRNYPQKKFDDNMDSEIMEIILSDARESYDPQIVIELYSNDKDDLESNCQRIVIWTKQWIIDNDNDDDDDDDEDTE</sequence>
<evidence type="ECO:0000313" key="2">
    <source>
        <dbReference type="Proteomes" id="UP001489719"/>
    </source>
</evidence>
<reference evidence="2" key="1">
    <citation type="journal article" date="2024" name="Front. Bioeng. Biotechnol.">
        <title>Genome-scale model development and genomic sequencing of the oleaginous clade Lipomyces.</title>
        <authorList>
            <person name="Czajka J.J."/>
            <person name="Han Y."/>
            <person name="Kim J."/>
            <person name="Mondo S.J."/>
            <person name="Hofstad B.A."/>
            <person name="Robles A."/>
            <person name="Haridas S."/>
            <person name="Riley R."/>
            <person name="LaButti K."/>
            <person name="Pangilinan J."/>
            <person name="Andreopoulos W."/>
            <person name="Lipzen A."/>
            <person name="Yan J."/>
            <person name="Wang M."/>
            <person name="Ng V."/>
            <person name="Grigoriev I.V."/>
            <person name="Spatafora J.W."/>
            <person name="Magnuson J.K."/>
            <person name="Baker S.E."/>
            <person name="Pomraning K.R."/>
        </authorList>
    </citation>
    <scope>NUCLEOTIDE SEQUENCE [LARGE SCALE GENOMIC DNA]</scope>
    <source>
        <strain evidence="2">CBS 10300</strain>
    </source>
</reference>